<dbReference type="AlphaFoldDB" id="A0A9E9C8A7"/>
<gene>
    <name evidence="2" type="ORF">OXH18_04250</name>
</gene>
<feature type="region of interest" description="Disordered" evidence="1">
    <location>
        <begin position="1"/>
        <end position="30"/>
    </location>
</feature>
<sequence>MTPKQKDPDDRRGKKPQTNPRSLANLTHEGRPLAYDQPKKTRAITVTDDGWKGFQTLADGARGTGAKGLSASELVESLGRGAIDLRQPVKQLMSPETLAKLNLTPVEVLEMPLLELLVRMADLDK</sequence>
<evidence type="ECO:0000256" key="1">
    <source>
        <dbReference type="SAM" id="MobiDB-lite"/>
    </source>
</evidence>
<name>A0A9E9C8A7_9CYAN</name>
<feature type="compositionally biased region" description="Basic and acidic residues" evidence="1">
    <location>
        <begin position="1"/>
        <end position="12"/>
    </location>
</feature>
<dbReference type="KEGG" id="tsin:OXH18_04250"/>
<reference evidence="2" key="1">
    <citation type="submission" date="2022-12" db="EMBL/GenBank/DDBJ databases">
        <title>Polyphasic identification of a Novel Hot-Spring Cyanobacterium Ocullathermofonsia sinensis gen nov. sp. nov. and Genomic Insights on its Adaptations to the Thermal Habitat.</title>
        <authorList>
            <person name="Daroch M."/>
            <person name="Tang J."/>
            <person name="Jiang Y."/>
        </authorList>
    </citation>
    <scope>NUCLEOTIDE SEQUENCE</scope>
    <source>
        <strain evidence="2">PKUAC-SCTA174</strain>
    </source>
</reference>
<organism evidence="2 3">
    <name type="scientific">Thermocoleostomius sinensis A174</name>
    <dbReference type="NCBI Taxonomy" id="2016057"/>
    <lineage>
        <taxon>Bacteria</taxon>
        <taxon>Bacillati</taxon>
        <taxon>Cyanobacteriota</taxon>
        <taxon>Cyanophyceae</taxon>
        <taxon>Oculatellales</taxon>
        <taxon>Oculatellaceae</taxon>
        <taxon>Thermocoleostomius</taxon>
    </lineage>
</organism>
<keyword evidence="3" id="KW-1185">Reference proteome</keyword>
<protein>
    <submittedName>
        <fullName evidence="2">Uncharacterized protein</fullName>
    </submittedName>
</protein>
<dbReference type="Proteomes" id="UP001163152">
    <property type="component" value="Chromosome"/>
</dbReference>
<dbReference type="RefSeq" id="WP_268611176.1">
    <property type="nucleotide sequence ID" value="NZ_CP113797.1"/>
</dbReference>
<evidence type="ECO:0000313" key="3">
    <source>
        <dbReference type="Proteomes" id="UP001163152"/>
    </source>
</evidence>
<dbReference type="EMBL" id="CP113797">
    <property type="protein sequence ID" value="WAL61219.1"/>
    <property type="molecule type" value="Genomic_DNA"/>
</dbReference>
<accession>A0A9E9C8A7</accession>
<evidence type="ECO:0000313" key="2">
    <source>
        <dbReference type="EMBL" id="WAL61219.1"/>
    </source>
</evidence>
<feature type="compositionally biased region" description="Polar residues" evidence="1">
    <location>
        <begin position="16"/>
        <end position="25"/>
    </location>
</feature>
<proteinExistence type="predicted"/>